<keyword evidence="2" id="KW-1185">Reference proteome</keyword>
<dbReference type="RefSeq" id="WP_212506579.1">
    <property type="nucleotide sequence ID" value="NZ_CP060696.1"/>
</dbReference>
<dbReference type="Proteomes" id="UP000516046">
    <property type="component" value="Chromosome"/>
</dbReference>
<protein>
    <submittedName>
        <fullName evidence="1">TIGR04076 family protein</fullName>
    </submittedName>
</protein>
<dbReference type="AlphaFoldDB" id="A0A7G9WFP6"/>
<evidence type="ECO:0000313" key="1">
    <source>
        <dbReference type="EMBL" id="QNO17508.1"/>
    </source>
</evidence>
<dbReference type="InterPro" id="IPR023811">
    <property type="entry name" value="CHP04076"/>
</dbReference>
<organism evidence="1 2">
    <name type="scientific">Caproicibacterium amylolyticum</name>
    <dbReference type="NCBI Taxonomy" id="2766537"/>
    <lineage>
        <taxon>Bacteria</taxon>
        <taxon>Bacillati</taxon>
        <taxon>Bacillota</taxon>
        <taxon>Clostridia</taxon>
        <taxon>Eubacteriales</taxon>
        <taxon>Oscillospiraceae</taxon>
        <taxon>Caproicibacterium</taxon>
    </lineage>
</organism>
<dbReference type="NCBIfam" id="TIGR04076">
    <property type="entry name" value="TIGR04076 family protein"/>
    <property type="match status" value="1"/>
</dbReference>
<dbReference type="EMBL" id="CP060696">
    <property type="protein sequence ID" value="QNO17508.1"/>
    <property type="molecule type" value="Genomic_DNA"/>
</dbReference>
<reference evidence="1 2" key="1">
    <citation type="submission" date="2020-08" db="EMBL/GenBank/DDBJ databases">
        <authorList>
            <person name="Ren C."/>
            <person name="Gu Y."/>
            <person name="Xu Y."/>
        </authorList>
    </citation>
    <scope>NUCLEOTIDE SEQUENCE [LARGE SCALE GENOMIC DNA]</scope>
    <source>
        <strain evidence="1 2">LBM18003</strain>
    </source>
</reference>
<gene>
    <name evidence="1" type="ORF">H6X83_11270</name>
</gene>
<name>A0A7G9WFP6_9FIRM</name>
<dbReference type="KEGG" id="caml:H6X83_11270"/>
<sequence length="81" mass="8873">MPQVKITVVQSHCRASCMKQGDCFLIGDVCPPICHELWNCAYPMVYTLLNGGMLDYGAGKAPMFDLACPDGSRVVIHGERI</sequence>
<proteinExistence type="predicted"/>
<evidence type="ECO:0000313" key="2">
    <source>
        <dbReference type="Proteomes" id="UP000516046"/>
    </source>
</evidence>
<accession>A0A7G9WFP6</accession>